<evidence type="ECO:0000313" key="3">
    <source>
        <dbReference type="EMBL" id="CAG9765103.1"/>
    </source>
</evidence>
<dbReference type="Gene3D" id="1.10.287.2460">
    <property type="match status" value="1"/>
</dbReference>
<dbReference type="Proteomes" id="UP001152799">
    <property type="component" value="Chromosome 2"/>
</dbReference>
<reference evidence="3" key="1">
    <citation type="submission" date="2022-01" db="EMBL/GenBank/DDBJ databases">
        <authorList>
            <person name="King R."/>
        </authorList>
    </citation>
    <scope>NUCLEOTIDE SEQUENCE</scope>
</reference>
<comment type="similarity">
    <text evidence="1 2">Belongs to the enoyl-CoA hydratase/isomerase family.</text>
</comment>
<evidence type="ECO:0008006" key="5">
    <source>
        <dbReference type="Google" id="ProtNLM"/>
    </source>
</evidence>
<evidence type="ECO:0000313" key="4">
    <source>
        <dbReference type="Proteomes" id="UP001152799"/>
    </source>
</evidence>
<evidence type="ECO:0000256" key="1">
    <source>
        <dbReference type="ARBA" id="ARBA00005254"/>
    </source>
</evidence>
<dbReference type="Pfam" id="PF00378">
    <property type="entry name" value="ECH_1"/>
    <property type="match status" value="1"/>
</dbReference>
<dbReference type="Gene3D" id="3.90.226.10">
    <property type="entry name" value="2-enoyl-CoA Hydratase, Chain A, domain 1"/>
    <property type="match status" value="1"/>
</dbReference>
<accession>A0A9N9QND8</accession>
<evidence type="ECO:0000256" key="2">
    <source>
        <dbReference type="RuleBase" id="RU003707"/>
    </source>
</evidence>
<organism evidence="3 4">
    <name type="scientific">Ceutorhynchus assimilis</name>
    <name type="common">cabbage seed weevil</name>
    <dbReference type="NCBI Taxonomy" id="467358"/>
    <lineage>
        <taxon>Eukaryota</taxon>
        <taxon>Metazoa</taxon>
        <taxon>Ecdysozoa</taxon>
        <taxon>Arthropoda</taxon>
        <taxon>Hexapoda</taxon>
        <taxon>Insecta</taxon>
        <taxon>Pterygota</taxon>
        <taxon>Neoptera</taxon>
        <taxon>Endopterygota</taxon>
        <taxon>Coleoptera</taxon>
        <taxon>Polyphaga</taxon>
        <taxon>Cucujiformia</taxon>
        <taxon>Curculionidae</taxon>
        <taxon>Ceutorhynchinae</taxon>
        <taxon>Ceutorhynchus</taxon>
    </lineage>
</organism>
<keyword evidence="4" id="KW-1185">Reference proteome</keyword>
<dbReference type="SUPFAM" id="SSF52096">
    <property type="entry name" value="ClpP/crotonase"/>
    <property type="match status" value="1"/>
</dbReference>
<dbReference type="NCBIfam" id="NF006108">
    <property type="entry name" value="PRK08259.1"/>
    <property type="match status" value="1"/>
</dbReference>
<protein>
    <recommendedName>
        <fullName evidence="5">Enoyl-CoA hydratase</fullName>
    </recommendedName>
</protein>
<dbReference type="PROSITE" id="PS00166">
    <property type="entry name" value="ENOYL_COA_HYDRATASE"/>
    <property type="match status" value="1"/>
</dbReference>
<dbReference type="OrthoDB" id="448450at2759"/>
<dbReference type="EMBL" id="OU892278">
    <property type="protein sequence ID" value="CAG9765103.1"/>
    <property type="molecule type" value="Genomic_DNA"/>
</dbReference>
<dbReference type="CDD" id="cd06558">
    <property type="entry name" value="crotonase-like"/>
    <property type="match status" value="1"/>
</dbReference>
<dbReference type="InterPro" id="IPR029045">
    <property type="entry name" value="ClpP/crotonase-like_dom_sf"/>
</dbReference>
<dbReference type="PANTHER" id="PTHR43802:SF1">
    <property type="entry name" value="IP11341P-RELATED"/>
    <property type="match status" value="1"/>
</dbReference>
<dbReference type="InterPro" id="IPR018376">
    <property type="entry name" value="Enoyl-CoA_hyd/isom_CS"/>
</dbReference>
<proteinExistence type="inferred from homology"/>
<sequence>MLSRRIINSLCKSMSTKAKDKNNILVEKMGLITTIGINRPDKRNCIDKSTSEMLEAAISSFERDPSASVAVLYGTGGNFCSGFDLAEIAENEKLNCSLLPSKKTVNKPMIAALSGYTVAGGLELALLCDLRVMEETAIVGLYGRRFGVPLVDGATVRLPAVIGLSRALDLILTGRTLTAKEAFEWGLANRIVACGTGFGQALQLATCLTKFPQDCLNSDRNSTYNAAFNQVYDELLKYEKEKAKSLKVKDIIEGAKKFLSGIGKHGKSYNLKEKESFEWEKEYDKAVKSKL</sequence>
<dbReference type="GO" id="GO:0003824">
    <property type="term" value="F:catalytic activity"/>
    <property type="evidence" value="ECO:0007669"/>
    <property type="project" value="InterPro"/>
</dbReference>
<gene>
    <name evidence="3" type="ORF">CEUTPL_LOCUS5719</name>
</gene>
<name>A0A9N9QND8_9CUCU</name>
<dbReference type="PANTHER" id="PTHR43802">
    <property type="entry name" value="ENOYL-COA HYDRATASE"/>
    <property type="match status" value="1"/>
</dbReference>
<dbReference type="AlphaFoldDB" id="A0A9N9QND8"/>
<dbReference type="InterPro" id="IPR001753">
    <property type="entry name" value="Enoyl-CoA_hydra/iso"/>
</dbReference>